<dbReference type="Proteomes" id="UP000252085">
    <property type="component" value="Unassembled WGS sequence"/>
</dbReference>
<gene>
    <name evidence="1" type="ORF">A6769_16580</name>
</gene>
<evidence type="ECO:0000313" key="2">
    <source>
        <dbReference type="Proteomes" id="UP000252085"/>
    </source>
</evidence>
<dbReference type="EMBL" id="LXQE01000149">
    <property type="protein sequence ID" value="RCJ36314.1"/>
    <property type="molecule type" value="Genomic_DNA"/>
</dbReference>
<evidence type="ECO:0000313" key="1">
    <source>
        <dbReference type="EMBL" id="RCJ36314.1"/>
    </source>
</evidence>
<reference evidence="2" key="1">
    <citation type="submission" date="2016-04" db="EMBL/GenBank/DDBJ databases">
        <authorList>
            <person name="Tabuchi Yagui T.R."/>
        </authorList>
    </citation>
    <scope>NUCLEOTIDE SEQUENCE [LARGE SCALE GENOMIC DNA]</scope>
</reference>
<dbReference type="AlphaFoldDB" id="A0A367RKZ8"/>
<comment type="caution">
    <text evidence="1">The sequence shown here is derived from an EMBL/GenBank/DDBJ whole genome shotgun (WGS) entry which is preliminary data.</text>
</comment>
<organism evidence="1 2">
    <name type="scientific">Nostoc punctiforme NIES-2108</name>
    <dbReference type="NCBI Taxonomy" id="1356359"/>
    <lineage>
        <taxon>Bacteria</taxon>
        <taxon>Bacillati</taxon>
        <taxon>Cyanobacteriota</taxon>
        <taxon>Cyanophyceae</taxon>
        <taxon>Nostocales</taxon>
        <taxon>Nostocaceae</taxon>
        <taxon>Nostoc</taxon>
    </lineage>
</organism>
<protein>
    <submittedName>
        <fullName evidence="1">Uncharacterized protein</fullName>
    </submittedName>
</protein>
<proteinExistence type="predicted"/>
<sequence length="171" mass="19028">MGDGDRYLPFSSGLVALVYKPDQQIITAIRTKNIGRNSAVLEVGTSLRAIATYTNSINDCNTSLGKDAIHRVSTNGLFVAFFFQIGIISLHQHPFPPETKFSTINVRAASPRVAALLCSTSCRLTRCNIHDRQRCAVYQVTQLHSLTRSRQIDGQLLVKITNVYAIYKNRD</sequence>
<name>A0A367RKZ8_NOSPU</name>
<accession>A0A367RKZ8</accession>